<comment type="caution">
    <text evidence="2">The sequence shown here is derived from an EMBL/GenBank/DDBJ whole genome shotgun (WGS) entry which is preliminary data.</text>
</comment>
<dbReference type="AlphaFoldDB" id="A0A4Y2CPN0"/>
<gene>
    <name evidence="2" type="ORF">AVEN_251321_1</name>
</gene>
<feature type="compositionally biased region" description="Gly residues" evidence="1">
    <location>
        <begin position="59"/>
        <end position="70"/>
    </location>
</feature>
<protein>
    <submittedName>
        <fullName evidence="2">Uncharacterized protein</fullName>
    </submittedName>
</protein>
<accession>A0A4Y2CPN0</accession>
<feature type="non-terminal residue" evidence="2">
    <location>
        <position position="1"/>
    </location>
</feature>
<feature type="region of interest" description="Disordered" evidence="1">
    <location>
        <begin position="49"/>
        <end position="70"/>
    </location>
</feature>
<evidence type="ECO:0000256" key="1">
    <source>
        <dbReference type="SAM" id="MobiDB-lite"/>
    </source>
</evidence>
<name>A0A4Y2CPN0_ARAVE</name>
<keyword evidence="3" id="KW-1185">Reference proteome</keyword>
<evidence type="ECO:0000313" key="3">
    <source>
        <dbReference type="Proteomes" id="UP000499080"/>
    </source>
</evidence>
<sequence>QIVVRRVDSMFSVAEGRLIFCFISHSSAFRMGATGGESYHCGWSRRWTGHSHGSAGHHSCGGGGQETDIR</sequence>
<proteinExistence type="predicted"/>
<dbReference type="Proteomes" id="UP000499080">
    <property type="component" value="Unassembled WGS sequence"/>
</dbReference>
<organism evidence="2 3">
    <name type="scientific">Araneus ventricosus</name>
    <name type="common">Orbweaver spider</name>
    <name type="synonym">Epeira ventricosa</name>
    <dbReference type="NCBI Taxonomy" id="182803"/>
    <lineage>
        <taxon>Eukaryota</taxon>
        <taxon>Metazoa</taxon>
        <taxon>Ecdysozoa</taxon>
        <taxon>Arthropoda</taxon>
        <taxon>Chelicerata</taxon>
        <taxon>Arachnida</taxon>
        <taxon>Araneae</taxon>
        <taxon>Araneomorphae</taxon>
        <taxon>Entelegynae</taxon>
        <taxon>Araneoidea</taxon>
        <taxon>Araneidae</taxon>
        <taxon>Araneus</taxon>
    </lineage>
</organism>
<dbReference type="EMBL" id="BGPR01239813">
    <property type="protein sequence ID" value="GBM05668.1"/>
    <property type="molecule type" value="Genomic_DNA"/>
</dbReference>
<reference evidence="2 3" key="1">
    <citation type="journal article" date="2019" name="Sci. Rep.">
        <title>Orb-weaving spider Araneus ventricosus genome elucidates the spidroin gene catalogue.</title>
        <authorList>
            <person name="Kono N."/>
            <person name="Nakamura H."/>
            <person name="Ohtoshi R."/>
            <person name="Moran D.A.P."/>
            <person name="Shinohara A."/>
            <person name="Yoshida Y."/>
            <person name="Fujiwara M."/>
            <person name="Mori M."/>
            <person name="Tomita M."/>
            <person name="Arakawa K."/>
        </authorList>
    </citation>
    <scope>NUCLEOTIDE SEQUENCE [LARGE SCALE GENOMIC DNA]</scope>
</reference>
<evidence type="ECO:0000313" key="2">
    <source>
        <dbReference type="EMBL" id="GBM05668.1"/>
    </source>
</evidence>